<dbReference type="SUPFAM" id="SSF52540">
    <property type="entry name" value="P-loop containing nucleoside triphosphate hydrolases"/>
    <property type="match status" value="1"/>
</dbReference>
<dbReference type="Gene3D" id="3.40.50.300">
    <property type="entry name" value="P-loop containing nucleotide triphosphate hydrolases"/>
    <property type="match status" value="1"/>
</dbReference>
<dbReference type="InterPro" id="IPR050678">
    <property type="entry name" value="DNA_Partitioning_ATPase"/>
</dbReference>
<dbReference type="PANTHER" id="PTHR13696:SF96">
    <property type="entry name" value="COBQ_COBB_MIND_PARA NUCLEOTIDE BINDING DOMAIN-CONTAINING PROTEIN"/>
    <property type="match status" value="1"/>
</dbReference>
<dbReference type="RefSeq" id="WP_190437847.1">
    <property type="nucleotide sequence ID" value="NZ_JAMPKM010000067.1"/>
</dbReference>
<dbReference type="Proteomes" id="UP001464891">
    <property type="component" value="Unassembled WGS sequence"/>
</dbReference>
<organism evidence="2 3">
    <name type="scientific">Trichocoleus desertorum GB2-A4</name>
    <dbReference type="NCBI Taxonomy" id="2933944"/>
    <lineage>
        <taxon>Bacteria</taxon>
        <taxon>Bacillati</taxon>
        <taxon>Cyanobacteriota</taxon>
        <taxon>Cyanophyceae</taxon>
        <taxon>Leptolyngbyales</taxon>
        <taxon>Trichocoleusaceae</taxon>
        <taxon>Trichocoleus</taxon>
    </lineage>
</organism>
<evidence type="ECO:0000259" key="1">
    <source>
        <dbReference type="Pfam" id="PF01656"/>
    </source>
</evidence>
<comment type="caution">
    <text evidence="2">The sequence shown here is derived from an EMBL/GenBank/DDBJ whole genome shotgun (WGS) entry which is preliminary data.</text>
</comment>
<name>A0ABV0JH05_9CYAN</name>
<reference evidence="2 3" key="1">
    <citation type="submission" date="2022-04" db="EMBL/GenBank/DDBJ databases">
        <title>Positive selection, recombination, and allopatry shape intraspecific diversity of widespread and dominant cyanobacteria.</title>
        <authorList>
            <person name="Wei J."/>
            <person name="Shu W."/>
            <person name="Hu C."/>
        </authorList>
    </citation>
    <scope>NUCLEOTIDE SEQUENCE [LARGE SCALE GENOMIC DNA]</scope>
    <source>
        <strain evidence="2 3">GB2-A4</strain>
    </source>
</reference>
<protein>
    <submittedName>
        <fullName evidence="2">ParA family protein</fullName>
    </submittedName>
</protein>
<dbReference type="CDD" id="cd02042">
    <property type="entry name" value="ParAB_family"/>
    <property type="match status" value="1"/>
</dbReference>
<dbReference type="InterPro" id="IPR002586">
    <property type="entry name" value="CobQ/CobB/MinD/ParA_Nub-bd_dom"/>
</dbReference>
<dbReference type="Pfam" id="PF01656">
    <property type="entry name" value="CbiA"/>
    <property type="match status" value="1"/>
</dbReference>
<dbReference type="InterPro" id="IPR027417">
    <property type="entry name" value="P-loop_NTPase"/>
</dbReference>
<evidence type="ECO:0000313" key="2">
    <source>
        <dbReference type="EMBL" id="MEP0821079.1"/>
    </source>
</evidence>
<feature type="domain" description="CobQ/CobB/MinD/ParA nucleotide binding" evidence="1">
    <location>
        <begin position="3"/>
        <end position="172"/>
    </location>
</feature>
<dbReference type="PANTHER" id="PTHR13696">
    <property type="entry name" value="P-LOOP CONTAINING NUCLEOSIDE TRIPHOSPHATE HYDROLASE"/>
    <property type="match status" value="1"/>
</dbReference>
<evidence type="ECO:0000313" key="3">
    <source>
        <dbReference type="Proteomes" id="UP001464891"/>
    </source>
</evidence>
<dbReference type="EMBL" id="JAMPKM010000067">
    <property type="protein sequence ID" value="MEP0821079.1"/>
    <property type="molecule type" value="Genomic_DNA"/>
</dbReference>
<proteinExistence type="predicted"/>
<gene>
    <name evidence="2" type="ORF">NC998_28960</name>
</gene>
<keyword evidence="3" id="KW-1185">Reference proteome</keyword>
<sequence length="197" mass="21402">MIITIVAYKGGVGKTTTAIHLACYLQKKAPTLLIDGDANRSALGWAQRGILPFKVVDERQGPKFARQFEHIVIDTAARPGADDLKAIAEGCDLMIIPSSPDALAMEALAQTVEAMRELGADQYRILITLTSPKPNKDAELARATLTEAGLPVFESEIRRLLAFQRAALVGVPVYEVKDSMAKIAWRCYEAVGHEVLA</sequence>
<accession>A0ABV0JH05</accession>
<dbReference type="PIRSF" id="PIRSF009320">
    <property type="entry name" value="Nuc_binding_HP_1000"/>
    <property type="match status" value="1"/>
</dbReference>